<dbReference type="PaxDb" id="1198114-AciX9_1583"/>
<feature type="repeat" description="TPR" evidence="1">
    <location>
        <begin position="224"/>
        <end position="257"/>
    </location>
</feature>
<name>E8WXM0_GRATM</name>
<keyword evidence="2" id="KW-0175">Coiled coil</keyword>
<evidence type="ECO:0000313" key="6">
    <source>
        <dbReference type="Proteomes" id="UP000000343"/>
    </source>
</evidence>
<accession>E8WXM0</accession>
<dbReference type="SMART" id="SM00028">
    <property type="entry name" value="TPR"/>
    <property type="match status" value="2"/>
</dbReference>
<dbReference type="InterPro" id="IPR019734">
    <property type="entry name" value="TPR_rpt"/>
</dbReference>
<dbReference type="HAMAP" id="MF_02066">
    <property type="entry name" value="CpoB"/>
    <property type="match status" value="1"/>
</dbReference>
<evidence type="ECO:0000256" key="4">
    <source>
        <dbReference type="SAM" id="SignalP"/>
    </source>
</evidence>
<feature type="compositionally biased region" description="Low complexity" evidence="3">
    <location>
        <begin position="137"/>
        <end position="150"/>
    </location>
</feature>
<dbReference type="HOGENOM" id="CLU_044315_3_0_0"/>
<dbReference type="Gene3D" id="1.25.40.10">
    <property type="entry name" value="Tetratricopeptide repeat domain"/>
    <property type="match status" value="1"/>
</dbReference>
<dbReference type="GO" id="GO:0051301">
    <property type="term" value="P:cell division"/>
    <property type="evidence" value="ECO:0007669"/>
    <property type="project" value="InterPro"/>
</dbReference>
<dbReference type="InterPro" id="IPR011990">
    <property type="entry name" value="TPR-like_helical_dom_sf"/>
</dbReference>
<evidence type="ECO:0000313" key="5">
    <source>
        <dbReference type="EMBL" id="ADW68636.1"/>
    </source>
</evidence>
<reference evidence="6" key="1">
    <citation type="submission" date="2011-01" db="EMBL/GenBank/DDBJ databases">
        <title>Complete sequence of chromosome of Acidobacterium sp. MP5ACTX9.</title>
        <authorList>
            <consortium name="US DOE Joint Genome Institute"/>
            <person name="Lucas S."/>
            <person name="Copeland A."/>
            <person name="Lapidus A."/>
            <person name="Cheng J.-F."/>
            <person name="Goodwin L."/>
            <person name="Pitluck S."/>
            <person name="Teshima H."/>
            <person name="Detter J.C."/>
            <person name="Han C."/>
            <person name="Tapia R."/>
            <person name="Land M."/>
            <person name="Hauser L."/>
            <person name="Kyrpides N."/>
            <person name="Ivanova N."/>
            <person name="Ovchinnikova G."/>
            <person name="Pagani I."/>
            <person name="Rawat S.R."/>
            <person name="Mannisto M."/>
            <person name="Haggblom M.M."/>
            <person name="Woyke T."/>
        </authorList>
    </citation>
    <scope>NUCLEOTIDE SEQUENCE [LARGE SCALE GENOMIC DNA]</scope>
    <source>
        <strain evidence="6">MP5ACTX9</strain>
    </source>
</reference>
<dbReference type="InterPro" id="IPR034706">
    <property type="entry name" value="CpoB"/>
</dbReference>
<keyword evidence="6" id="KW-1185">Reference proteome</keyword>
<proteinExistence type="inferred from homology"/>
<evidence type="ECO:0000256" key="1">
    <source>
        <dbReference type="PROSITE-ProRule" id="PRU00339"/>
    </source>
</evidence>
<dbReference type="Proteomes" id="UP000000343">
    <property type="component" value="Chromosome"/>
</dbReference>
<dbReference type="KEGG" id="acm:AciX9_1583"/>
<feature type="signal peptide" evidence="4">
    <location>
        <begin position="1"/>
        <end position="22"/>
    </location>
</feature>
<dbReference type="EMBL" id="CP002480">
    <property type="protein sequence ID" value="ADW68636.1"/>
    <property type="molecule type" value="Genomic_DNA"/>
</dbReference>
<feature type="region of interest" description="Disordered" evidence="3">
    <location>
        <begin position="134"/>
        <end position="184"/>
    </location>
</feature>
<feature type="coiled-coil region" evidence="2">
    <location>
        <begin position="66"/>
        <end position="125"/>
    </location>
</feature>
<organism evidence="6">
    <name type="scientific">Granulicella tundricola (strain ATCC BAA-1859 / DSM 23138 / MP5ACTX9)</name>
    <dbReference type="NCBI Taxonomy" id="1198114"/>
    <lineage>
        <taxon>Bacteria</taxon>
        <taxon>Pseudomonadati</taxon>
        <taxon>Acidobacteriota</taxon>
        <taxon>Terriglobia</taxon>
        <taxon>Terriglobales</taxon>
        <taxon>Acidobacteriaceae</taxon>
        <taxon>Granulicella</taxon>
    </lineage>
</organism>
<dbReference type="AlphaFoldDB" id="E8WXM0"/>
<keyword evidence="4" id="KW-0732">Signal</keyword>
<dbReference type="SUPFAM" id="SSF48452">
    <property type="entry name" value="TPR-like"/>
    <property type="match status" value="1"/>
</dbReference>
<feature type="compositionally biased region" description="Pro residues" evidence="3">
    <location>
        <begin position="151"/>
        <end position="163"/>
    </location>
</feature>
<sequence>MRNLRLTLVCMTALFTIAPAFAQSKDTIRLQTQIQEVQDSVARLQQSNDERMGVLKDLVQQSADSVNRLSVNVDALQKQLAAQQNAQGGKTDQVSGQVQGINDSIDEIKARMVRLEKILNDVQSQQQTIGAALQNNAPASGSPAPSQPDAQPQPQPYIPPTSALPPTTTRGGKPSAAIPQAADGPTAQELYKSAYGDYMAAKYPVASSEFGDIIKAYPNDTLAGNAYYYLGEIDYRAGKYATAARSYDRVLEQFPDNNKIPAAYLHKGQALIELKQTDAGVRELRALIQRFPSSPEATQARAKLNALGVPARPRT</sequence>
<dbReference type="PROSITE" id="PS50005">
    <property type="entry name" value="TPR"/>
    <property type="match status" value="1"/>
</dbReference>
<dbReference type="eggNOG" id="COG1729">
    <property type="taxonomic scope" value="Bacteria"/>
</dbReference>
<evidence type="ECO:0000256" key="2">
    <source>
        <dbReference type="SAM" id="Coils"/>
    </source>
</evidence>
<keyword evidence="1" id="KW-0802">TPR repeat</keyword>
<dbReference type="OrthoDB" id="9768142at2"/>
<dbReference type="RefSeq" id="WP_013579955.1">
    <property type="nucleotide sequence ID" value="NC_015064.1"/>
</dbReference>
<feature type="chain" id="PRO_5003230428" evidence="4">
    <location>
        <begin position="23"/>
        <end position="315"/>
    </location>
</feature>
<gene>
    <name evidence="5" type="ordered locus">AciX9_1583</name>
</gene>
<protein>
    <submittedName>
        <fullName evidence="5">Tetratricopeptide repeat</fullName>
    </submittedName>
</protein>
<dbReference type="Pfam" id="PF14559">
    <property type="entry name" value="TPR_19"/>
    <property type="match status" value="1"/>
</dbReference>
<evidence type="ECO:0000256" key="3">
    <source>
        <dbReference type="SAM" id="MobiDB-lite"/>
    </source>
</evidence>
<dbReference type="STRING" id="1198114.AciX9_1583"/>